<dbReference type="EMBL" id="CAXAMN010025228">
    <property type="protein sequence ID" value="CAK9093508.1"/>
    <property type="molecule type" value="Genomic_DNA"/>
</dbReference>
<dbReference type="SUPFAM" id="SSF56112">
    <property type="entry name" value="Protein kinase-like (PK-like)"/>
    <property type="match status" value="1"/>
</dbReference>
<proteinExistence type="predicted"/>
<dbReference type="Gene3D" id="3.30.200.20">
    <property type="entry name" value="Phosphorylase Kinase, domain 1"/>
    <property type="match status" value="1"/>
</dbReference>
<feature type="domain" description="Protein kinase" evidence="2">
    <location>
        <begin position="25"/>
        <end position="328"/>
    </location>
</feature>
<sequence>MAMRGHPLGGSSTQQLETPHGRFVFKRSAQLGEGCAAKVYEGRDLESGQFVAVKVYKDIGRTSLHCFHNAIQVGKLLNGKSGKRLQDRTDRGLFVEVVAHSANHGVPGPDLGFLFHILELGGPSLEDVLATRYRDASALSMAELRDLHWSLFSMAYKLESLNLVHLDIKPSNIVSFPQSGNPQWKLVDLDCVVPAGVVTKFGDITFTPAYIAPELARAYLRAGPGQAKHCPVILTPAMDIWSAGICALEAVVLASLLTDQYIKLQKETGSDHEFLKWLGDVDEQLFSSGVIESLRTVDADMARLLVGTLTKDNTRRLNAKDCLMHQWLRPISEAMRQKASSSRSLMAPTRSQLHMLERKSDTTSCKQSTATDEPVVKPIKLNKPLKQSTNEQSPDVAKWTSSTCETM</sequence>
<dbReference type="Proteomes" id="UP001642484">
    <property type="component" value="Unassembled WGS sequence"/>
</dbReference>
<dbReference type="PROSITE" id="PS50011">
    <property type="entry name" value="PROTEIN_KINASE_DOM"/>
    <property type="match status" value="1"/>
</dbReference>
<dbReference type="PANTHER" id="PTHR44167">
    <property type="entry name" value="OVARIAN-SPECIFIC SERINE/THREONINE-PROTEIN KINASE LOK-RELATED"/>
    <property type="match status" value="1"/>
</dbReference>
<evidence type="ECO:0000313" key="4">
    <source>
        <dbReference type="Proteomes" id="UP001642484"/>
    </source>
</evidence>
<feature type="compositionally biased region" description="Polar residues" evidence="1">
    <location>
        <begin position="338"/>
        <end position="352"/>
    </location>
</feature>
<dbReference type="Pfam" id="PF00069">
    <property type="entry name" value="Pkinase"/>
    <property type="match status" value="1"/>
</dbReference>
<dbReference type="SMART" id="SM00220">
    <property type="entry name" value="S_TKc"/>
    <property type="match status" value="1"/>
</dbReference>
<feature type="compositionally biased region" description="Polar residues" evidence="1">
    <location>
        <begin position="385"/>
        <end position="407"/>
    </location>
</feature>
<dbReference type="Gene3D" id="1.10.510.10">
    <property type="entry name" value="Transferase(Phosphotransferase) domain 1"/>
    <property type="match status" value="1"/>
</dbReference>
<accession>A0ABP0QZM9</accession>
<protein>
    <recommendedName>
        <fullName evidence="2">Protein kinase domain-containing protein</fullName>
    </recommendedName>
</protein>
<dbReference type="InterPro" id="IPR011009">
    <property type="entry name" value="Kinase-like_dom_sf"/>
</dbReference>
<comment type="caution">
    <text evidence="3">The sequence shown here is derived from an EMBL/GenBank/DDBJ whole genome shotgun (WGS) entry which is preliminary data.</text>
</comment>
<dbReference type="InterPro" id="IPR000719">
    <property type="entry name" value="Prot_kinase_dom"/>
</dbReference>
<evidence type="ECO:0000259" key="2">
    <source>
        <dbReference type="PROSITE" id="PS50011"/>
    </source>
</evidence>
<feature type="region of interest" description="Disordered" evidence="1">
    <location>
        <begin position="338"/>
        <end position="407"/>
    </location>
</feature>
<dbReference type="PANTHER" id="PTHR44167:SF18">
    <property type="entry name" value="PROTEIN KINASE DOMAIN-CONTAINING PROTEIN"/>
    <property type="match status" value="1"/>
</dbReference>
<evidence type="ECO:0000256" key="1">
    <source>
        <dbReference type="SAM" id="MobiDB-lite"/>
    </source>
</evidence>
<name>A0ABP0QZM9_9DINO</name>
<reference evidence="3 4" key="1">
    <citation type="submission" date="2024-02" db="EMBL/GenBank/DDBJ databases">
        <authorList>
            <person name="Chen Y."/>
            <person name="Shah S."/>
            <person name="Dougan E. K."/>
            <person name="Thang M."/>
            <person name="Chan C."/>
        </authorList>
    </citation>
    <scope>NUCLEOTIDE SEQUENCE [LARGE SCALE GENOMIC DNA]</scope>
</reference>
<evidence type="ECO:0000313" key="3">
    <source>
        <dbReference type="EMBL" id="CAK9093508.1"/>
    </source>
</evidence>
<gene>
    <name evidence="3" type="ORF">CCMP2556_LOCUS44676</name>
</gene>
<feature type="compositionally biased region" description="Polar residues" evidence="1">
    <location>
        <begin position="362"/>
        <end position="371"/>
    </location>
</feature>
<keyword evidence="4" id="KW-1185">Reference proteome</keyword>
<organism evidence="3 4">
    <name type="scientific">Durusdinium trenchii</name>
    <dbReference type="NCBI Taxonomy" id="1381693"/>
    <lineage>
        <taxon>Eukaryota</taxon>
        <taxon>Sar</taxon>
        <taxon>Alveolata</taxon>
        <taxon>Dinophyceae</taxon>
        <taxon>Suessiales</taxon>
        <taxon>Symbiodiniaceae</taxon>
        <taxon>Durusdinium</taxon>
    </lineage>
</organism>